<dbReference type="EMBL" id="ML736347">
    <property type="protein sequence ID" value="KAE8372657.1"/>
    <property type="molecule type" value="Genomic_DNA"/>
</dbReference>
<name>A0A5N7AS30_9EURO</name>
<dbReference type="GO" id="GO:0005634">
    <property type="term" value="C:nucleus"/>
    <property type="evidence" value="ECO:0007669"/>
    <property type="project" value="TreeGrafter"/>
</dbReference>
<dbReference type="CDD" id="cd13214">
    <property type="entry name" value="PH-GRAM_WBP2"/>
    <property type="match status" value="1"/>
</dbReference>
<dbReference type="AlphaFoldDB" id="A0A5N7AS30"/>
<dbReference type="PANTHER" id="PTHR31606">
    <property type="entry name" value="WW DOMAIN BINDING PROTEIN 2, ISOFORM E"/>
    <property type="match status" value="1"/>
</dbReference>
<dbReference type="GO" id="GO:0003713">
    <property type="term" value="F:transcription coactivator activity"/>
    <property type="evidence" value="ECO:0007669"/>
    <property type="project" value="InterPro"/>
</dbReference>
<evidence type="ECO:0000313" key="2">
    <source>
        <dbReference type="EMBL" id="KAE8372657.1"/>
    </source>
</evidence>
<dbReference type="Gene3D" id="2.30.29.30">
    <property type="entry name" value="Pleckstrin-homology domain (PH domain)/Phosphotyrosine-binding domain (PTB)"/>
    <property type="match status" value="1"/>
</dbReference>
<evidence type="ECO:0000256" key="1">
    <source>
        <dbReference type="SAM" id="MobiDB-lite"/>
    </source>
</evidence>
<dbReference type="OrthoDB" id="1259151at2759"/>
<proteinExistence type="predicted"/>
<feature type="region of interest" description="Disordered" evidence="1">
    <location>
        <begin position="171"/>
        <end position="231"/>
    </location>
</feature>
<sequence length="231" mass="25439">MSINWVMLHDHEGFVRLPQEQLIYTSPPRTCLSLKPLDSYKGKDAISFQSDSGRIYLTNHRVVYIPAKKSNDFQSFSAPLLHVHDAHVSAPLFSANVWQSLVQPVPGGGIPSSLPAVLLKVAFKEGGAFDYHSKFEEIKQRLRDAVENTRQSSRGVGNVDMSTVHLDQLPAYSGPVHESTGTDHDSRDPSSNSQESGAASESCPMGPPPGYEEVQQQSVANELEERLRRAS</sequence>
<dbReference type="InterPro" id="IPR011993">
    <property type="entry name" value="PH-like_dom_sf"/>
</dbReference>
<dbReference type="Proteomes" id="UP000326198">
    <property type="component" value="Unassembled WGS sequence"/>
</dbReference>
<gene>
    <name evidence="2" type="ORF">BDV26DRAFT_273666</name>
</gene>
<dbReference type="SUPFAM" id="SSF50729">
    <property type="entry name" value="PH domain-like"/>
    <property type="match status" value="1"/>
</dbReference>
<dbReference type="GO" id="GO:0031490">
    <property type="term" value="F:chromatin DNA binding"/>
    <property type="evidence" value="ECO:0007669"/>
    <property type="project" value="TreeGrafter"/>
</dbReference>
<keyword evidence="3" id="KW-1185">Reference proteome</keyword>
<dbReference type="InterPro" id="IPR044852">
    <property type="entry name" value="WBP2-like"/>
</dbReference>
<reference evidence="2 3" key="1">
    <citation type="submission" date="2019-04" db="EMBL/GenBank/DDBJ databases">
        <title>Friends and foes A comparative genomics studyof 23 Aspergillus species from section Flavi.</title>
        <authorList>
            <consortium name="DOE Joint Genome Institute"/>
            <person name="Kjaerbolling I."/>
            <person name="Vesth T."/>
            <person name="Frisvad J.C."/>
            <person name="Nybo J.L."/>
            <person name="Theobald S."/>
            <person name="Kildgaard S."/>
            <person name="Isbrandt T."/>
            <person name="Kuo A."/>
            <person name="Sato A."/>
            <person name="Lyhne E.K."/>
            <person name="Kogle M.E."/>
            <person name="Wiebenga A."/>
            <person name="Kun R.S."/>
            <person name="Lubbers R.J."/>
            <person name="Makela M.R."/>
            <person name="Barry K."/>
            <person name="Chovatia M."/>
            <person name="Clum A."/>
            <person name="Daum C."/>
            <person name="Haridas S."/>
            <person name="He G."/>
            <person name="LaButti K."/>
            <person name="Lipzen A."/>
            <person name="Mondo S."/>
            <person name="Riley R."/>
            <person name="Salamov A."/>
            <person name="Simmons B.A."/>
            <person name="Magnuson J.K."/>
            <person name="Henrissat B."/>
            <person name="Mortensen U.H."/>
            <person name="Larsen T.O."/>
            <person name="Devries R.P."/>
            <person name="Grigoriev I.V."/>
            <person name="Machida M."/>
            <person name="Baker S.E."/>
            <person name="Andersen M.R."/>
        </authorList>
    </citation>
    <scope>NUCLEOTIDE SEQUENCE [LARGE SCALE GENOMIC DNA]</scope>
    <source>
        <strain evidence="2 3">IBT 29228</strain>
    </source>
</reference>
<organism evidence="2 3">
    <name type="scientific">Aspergillus bertholletiae</name>
    <dbReference type="NCBI Taxonomy" id="1226010"/>
    <lineage>
        <taxon>Eukaryota</taxon>
        <taxon>Fungi</taxon>
        <taxon>Dikarya</taxon>
        <taxon>Ascomycota</taxon>
        <taxon>Pezizomycotina</taxon>
        <taxon>Eurotiomycetes</taxon>
        <taxon>Eurotiomycetidae</taxon>
        <taxon>Eurotiales</taxon>
        <taxon>Aspergillaceae</taxon>
        <taxon>Aspergillus</taxon>
        <taxon>Aspergillus subgen. Circumdati</taxon>
    </lineage>
</organism>
<accession>A0A5N7AS30</accession>
<protein>
    <recommendedName>
        <fullName evidence="4">GRAM domain-containing protein</fullName>
    </recommendedName>
</protein>
<evidence type="ECO:0000313" key="3">
    <source>
        <dbReference type="Proteomes" id="UP000326198"/>
    </source>
</evidence>
<evidence type="ECO:0008006" key="4">
    <source>
        <dbReference type="Google" id="ProtNLM"/>
    </source>
</evidence>
<feature type="compositionally biased region" description="Polar residues" evidence="1">
    <location>
        <begin position="189"/>
        <end position="199"/>
    </location>
</feature>
<dbReference type="PANTHER" id="PTHR31606:SF1">
    <property type="entry name" value="WW DOMAIN BINDING PROTEIN 2, ISOFORM E"/>
    <property type="match status" value="1"/>
</dbReference>